<keyword evidence="3" id="KW-1185">Reference proteome</keyword>
<evidence type="ECO:0000256" key="1">
    <source>
        <dbReference type="SAM" id="Phobius"/>
    </source>
</evidence>
<evidence type="ECO:0000313" key="3">
    <source>
        <dbReference type="Proteomes" id="UP001345963"/>
    </source>
</evidence>
<protein>
    <submittedName>
        <fullName evidence="2">Uncharacterized protein</fullName>
    </submittedName>
</protein>
<organism evidence="2 3">
    <name type="scientific">Ataeniobius toweri</name>
    <dbReference type="NCBI Taxonomy" id="208326"/>
    <lineage>
        <taxon>Eukaryota</taxon>
        <taxon>Metazoa</taxon>
        <taxon>Chordata</taxon>
        <taxon>Craniata</taxon>
        <taxon>Vertebrata</taxon>
        <taxon>Euteleostomi</taxon>
        <taxon>Actinopterygii</taxon>
        <taxon>Neopterygii</taxon>
        <taxon>Teleostei</taxon>
        <taxon>Neoteleostei</taxon>
        <taxon>Acanthomorphata</taxon>
        <taxon>Ovalentaria</taxon>
        <taxon>Atherinomorphae</taxon>
        <taxon>Cyprinodontiformes</taxon>
        <taxon>Goodeidae</taxon>
        <taxon>Ataeniobius</taxon>
    </lineage>
</organism>
<reference evidence="2 3" key="1">
    <citation type="submission" date="2021-07" db="EMBL/GenBank/DDBJ databases">
        <authorList>
            <person name="Palmer J.M."/>
        </authorList>
    </citation>
    <scope>NUCLEOTIDE SEQUENCE [LARGE SCALE GENOMIC DNA]</scope>
    <source>
        <strain evidence="2 3">AT_MEX2019</strain>
        <tissue evidence="2">Muscle</tissue>
    </source>
</reference>
<name>A0ABU7B6D1_9TELE</name>
<sequence>LQGGWYPSPAVTGERRGTPWCLNVFLLDKAIIGATAATIMYFLLHRFYNWLRAKHNCVSILNEATKGPTAANNFLLFLQHRKYSGIIAFVVFECLKPPGGHRRWPPTMSQVLLEVSYSLSPHTCSI</sequence>
<evidence type="ECO:0000313" key="2">
    <source>
        <dbReference type="EMBL" id="MED6245824.1"/>
    </source>
</evidence>
<gene>
    <name evidence="2" type="ORF">ATANTOWER_008684</name>
</gene>
<dbReference type="EMBL" id="JAHUTI010041381">
    <property type="protein sequence ID" value="MED6245824.1"/>
    <property type="molecule type" value="Genomic_DNA"/>
</dbReference>
<dbReference type="Proteomes" id="UP001345963">
    <property type="component" value="Unassembled WGS sequence"/>
</dbReference>
<feature type="transmembrane region" description="Helical" evidence="1">
    <location>
        <begin position="20"/>
        <end position="44"/>
    </location>
</feature>
<keyword evidence="1" id="KW-0812">Transmembrane</keyword>
<comment type="caution">
    <text evidence="2">The sequence shown here is derived from an EMBL/GenBank/DDBJ whole genome shotgun (WGS) entry which is preliminary data.</text>
</comment>
<keyword evidence="1" id="KW-0472">Membrane</keyword>
<feature type="non-terminal residue" evidence="2">
    <location>
        <position position="1"/>
    </location>
</feature>
<keyword evidence="1" id="KW-1133">Transmembrane helix</keyword>
<proteinExistence type="predicted"/>
<accession>A0ABU7B6D1</accession>